<evidence type="ECO:0000256" key="2">
    <source>
        <dbReference type="ARBA" id="ARBA00010489"/>
    </source>
</evidence>
<dbReference type="PANTHER" id="PTHR12801">
    <property type="entry name" value="RNA EXONUCLEASE REXO1 / RECO3 FAMILY MEMBER-RELATED"/>
    <property type="match status" value="1"/>
</dbReference>
<feature type="domain" description="Exonuclease" evidence="11">
    <location>
        <begin position="157"/>
        <end position="318"/>
    </location>
</feature>
<dbReference type="InterPro" id="IPR037431">
    <property type="entry name" value="REX4_DEDDh_dom"/>
</dbReference>
<feature type="region of interest" description="Disordered" evidence="10">
    <location>
        <begin position="1"/>
        <end position="100"/>
    </location>
</feature>
<dbReference type="Gene3D" id="3.30.420.10">
    <property type="entry name" value="Ribonuclease H-like superfamily/Ribonuclease H"/>
    <property type="match status" value="1"/>
</dbReference>
<feature type="compositionally biased region" description="Low complexity" evidence="10">
    <location>
        <begin position="88"/>
        <end position="100"/>
    </location>
</feature>
<reference evidence="12" key="1">
    <citation type="journal article" date="2023" name="Mol. Phylogenet. Evol.">
        <title>Genome-scale phylogeny and comparative genomics of the fungal order Sordariales.</title>
        <authorList>
            <person name="Hensen N."/>
            <person name="Bonometti L."/>
            <person name="Westerberg I."/>
            <person name="Brannstrom I.O."/>
            <person name="Guillou S."/>
            <person name="Cros-Aarteil S."/>
            <person name="Calhoun S."/>
            <person name="Haridas S."/>
            <person name="Kuo A."/>
            <person name="Mondo S."/>
            <person name="Pangilinan J."/>
            <person name="Riley R."/>
            <person name="LaButti K."/>
            <person name="Andreopoulos B."/>
            <person name="Lipzen A."/>
            <person name="Chen C."/>
            <person name="Yan M."/>
            <person name="Daum C."/>
            <person name="Ng V."/>
            <person name="Clum A."/>
            <person name="Steindorff A."/>
            <person name="Ohm R.A."/>
            <person name="Martin F."/>
            <person name="Silar P."/>
            <person name="Natvig D.O."/>
            <person name="Lalanne C."/>
            <person name="Gautier V."/>
            <person name="Ament-Velasquez S.L."/>
            <person name="Kruys A."/>
            <person name="Hutchinson M.I."/>
            <person name="Powell A.J."/>
            <person name="Barry K."/>
            <person name="Miller A.N."/>
            <person name="Grigoriev I.V."/>
            <person name="Debuchy R."/>
            <person name="Gladieux P."/>
            <person name="Hiltunen Thoren M."/>
            <person name="Johannesson H."/>
        </authorList>
    </citation>
    <scope>NUCLEOTIDE SEQUENCE</scope>
    <source>
        <strain evidence="12">PSN243</strain>
    </source>
</reference>
<dbReference type="FunFam" id="3.30.420.10:FF:000007">
    <property type="entry name" value="Interferon-stimulated exonuclease gene 20"/>
    <property type="match status" value="1"/>
</dbReference>
<evidence type="ECO:0000313" key="13">
    <source>
        <dbReference type="Proteomes" id="UP001321760"/>
    </source>
</evidence>
<evidence type="ECO:0000256" key="4">
    <source>
        <dbReference type="ARBA" id="ARBA00022552"/>
    </source>
</evidence>
<feature type="region of interest" description="Disordered" evidence="10">
    <location>
        <begin position="323"/>
        <end position="346"/>
    </location>
</feature>
<proteinExistence type="inferred from homology"/>
<feature type="compositionally biased region" description="Low complexity" evidence="10">
    <location>
        <begin position="21"/>
        <end position="34"/>
    </location>
</feature>
<evidence type="ECO:0000256" key="1">
    <source>
        <dbReference type="ARBA" id="ARBA00004123"/>
    </source>
</evidence>
<keyword evidence="6" id="KW-0378">Hydrolase</keyword>
<evidence type="ECO:0000256" key="9">
    <source>
        <dbReference type="ARBA" id="ARBA00025599"/>
    </source>
</evidence>
<dbReference type="GO" id="GO:0005634">
    <property type="term" value="C:nucleus"/>
    <property type="evidence" value="ECO:0007669"/>
    <property type="project" value="UniProtKB-SubCell"/>
</dbReference>
<dbReference type="InterPro" id="IPR036397">
    <property type="entry name" value="RNaseH_sf"/>
</dbReference>
<evidence type="ECO:0000256" key="3">
    <source>
        <dbReference type="ARBA" id="ARBA00016937"/>
    </source>
</evidence>
<evidence type="ECO:0000256" key="6">
    <source>
        <dbReference type="ARBA" id="ARBA00022801"/>
    </source>
</evidence>
<name>A0AAV9GNC9_9PEZI</name>
<dbReference type="GO" id="GO:0008408">
    <property type="term" value="F:3'-5' exonuclease activity"/>
    <property type="evidence" value="ECO:0007669"/>
    <property type="project" value="InterPro"/>
</dbReference>
<dbReference type="GO" id="GO:0006364">
    <property type="term" value="P:rRNA processing"/>
    <property type="evidence" value="ECO:0007669"/>
    <property type="project" value="UniProtKB-KW"/>
</dbReference>
<evidence type="ECO:0000256" key="7">
    <source>
        <dbReference type="ARBA" id="ARBA00022839"/>
    </source>
</evidence>
<comment type="caution">
    <text evidence="12">The sequence shown here is derived from an EMBL/GenBank/DDBJ whole genome shotgun (WGS) entry which is preliminary data.</text>
</comment>
<accession>A0AAV9GNC9</accession>
<feature type="compositionally biased region" description="Basic residues" evidence="10">
    <location>
        <begin position="49"/>
        <end position="60"/>
    </location>
</feature>
<keyword evidence="4" id="KW-0698">rRNA processing</keyword>
<gene>
    <name evidence="12" type="ORF">QBC34DRAFT_462017</name>
</gene>
<evidence type="ECO:0000256" key="10">
    <source>
        <dbReference type="SAM" id="MobiDB-lite"/>
    </source>
</evidence>
<dbReference type="PANTHER" id="PTHR12801:SF45">
    <property type="entry name" value="RNA EXONUCLEASE 4"/>
    <property type="match status" value="1"/>
</dbReference>
<evidence type="ECO:0000256" key="5">
    <source>
        <dbReference type="ARBA" id="ARBA00022722"/>
    </source>
</evidence>
<comment type="similarity">
    <text evidence="2">Belongs to the REXO4 family.</text>
</comment>
<reference evidence="12" key="2">
    <citation type="submission" date="2023-05" db="EMBL/GenBank/DDBJ databases">
        <authorList>
            <consortium name="Lawrence Berkeley National Laboratory"/>
            <person name="Steindorff A."/>
            <person name="Hensen N."/>
            <person name="Bonometti L."/>
            <person name="Westerberg I."/>
            <person name="Brannstrom I.O."/>
            <person name="Guillou S."/>
            <person name="Cros-Aarteil S."/>
            <person name="Calhoun S."/>
            <person name="Haridas S."/>
            <person name="Kuo A."/>
            <person name="Mondo S."/>
            <person name="Pangilinan J."/>
            <person name="Riley R."/>
            <person name="Labutti K."/>
            <person name="Andreopoulos B."/>
            <person name="Lipzen A."/>
            <person name="Chen C."/>
            <person name="Yanf M."/>
            <person name="Daum C."/>
            <person name="Ng V."/>
            <person name="Clum A."/>
            <person name="Ohm R."/>
            <person name="Martin F."/>
            <person name="Silar P."/>
            <person name="Natvig D."/>
            <person name="Lalanne C."/>
            <person name="Gautier V."/>
            <person name="Ament-Velasquez S.L."/>
            <person name="Kruys A."/>
            <person name="Hutchinson M.I."/>
            <person name="Powell A.J."/>
            <person name="Barry K."/>
            <person name="Miller A.N."/>
            <person name="Grigoriev I.V."/>
            <person name="Debuchy R."/>
            <person name="Gladieux P."/>
            <person name="Thoren M.H."/>
            <person name="Johannesson H."/>
        </authorList>
    </citation>
    <scope>NUCLEOTIDE SEQUENCE</scope>
    <source>
        <strain evidence="12">PSN243</strain>
    </source>
</reference>
<dbReference type="GO" id="GO:0003676">
    <property type="term" value="F:nucleic acid binding"/>
    <property type="evidence" value="ECO:0007669"/>
    <property type="project" value="InterPro"/>
</dbReference>
<keyword evidence="8" id="KW-0539">Nucleus</keyword>
<evidence type="ECO:0000313" key="12">
    <source>
        <dbReference type="EMBL" id="KAK4449980.1"/>
    </source>
</evidence>
<keyword evidence="7" id="KW-0269">Exonuclease</keyword>
<organism evidence="12 13">
    <name type="scientific">Podospora aff. communis PSN243</name>
    <dbReference type="NCBI Taxonomy" id="3040156"/>
    <lineage>
        <taxon>Eukaryota</taxon>
        <taxon>Fungi</taxon>
        <taxon>Dikarya</taxon>
        <taxon>Ascomycota</taxon>
        <taxon>Pezizomycotina</taxon>
        <taxon>Sordariomycetes</taxon>
        <taxon>Sordariomycetidae</taxon>
        <taxon>Sordariales</taxon>
        <taxon>Podosporaceae</taxon>
        <taxon>Podospora</taxon>
    </lineage>
</organism>
<keyword evidence="13" id="KW-1185">Reference proteome</keyword>
<dbReference type="SMART" id="SM00479">
    <property type="entry name" value="EXOIII"/>
    <property type="match status" value="1"/>
</dbReference>
<sequence>MAGELSSNWKKLQAKIKAESTKAQPAPKPTTTTKPTKRKAEDENIQPNKNKKHQKSHPSRPFKTASKPPSTSSQKHKPPSKTNPKMGTTHSSSLAPSLPTLTPSLHLLTHNHDISPESLAEAYSLGHRSLPTTLLGTDTPTTPNSGLSPTISTSLGKYLAIDCEMVGTGPNGYDSALARVSIVDFHGRQVYDSYVKPREFVTDWRTHVSGIAPKHMAHAREFTEVQRTVAGLLNDRVLVGHDVKHDLAVLELEHPARMVRDTAKYSGFRKYGHGPKPALRVLAREVLGVEIQGGSHSSVEDARAAMMLFRKHKSGFDVEVATRFPERPAGGGGKGKASKKGGKKKR</sequence>
<dbReference type="Pfam" id="PF00929">
    <property type="entry name" value="RNase_T"/>
    <property type="match status" value="1"/>
</dbReference>
<feature type="compositionally biased region" description="Basic residues" evidence="10">
    <location>
        <begin position="336"/>
        <end position="346"/>
    </location>
</feature>
<evidence type="ECO:0000256" key="8">
    <source>
        <dbReference type="ARBA" id="ARBA00023242"/>
    </source>
</evidence>
<dbReference type="InterPro" id="IPR047021">
    <property type="entry name" value="REXO1/3/4-like"/>
</dbReference>
<dbReference type="SUPFAM" id="SSF53098">
    <property type="entry name" value="Ribonuclease H-like"/>
    <property type="match status" value="1"/>
</dbReference>
<dbReference type="InterPro" id="IPR013520">
    <property type="entry name" value="Ribonucl_H"/>
</dbReference>
<comment type="function">
    <text evidence="9">Exoribonuclease involved in ribosome biosynthesis. Involved in the processing of ITS1, the internal transcribed spacer localized between the 18S and 5.8S rRNAs.</text>
</comment>
<dbReference type="AlphaFoldDB" id="A0AAV9GNC9"/>
<evidence type="ECO:0000259" key="11">
    <source>
        <dbReference type="SMART" id="SM00479"/>
    </source>
</evidence>
<dbReference type="EMBL" id="MU865934">
    <property type="protein sequence ID" value="KAK4449980.1"/>
    <property type="molecule type" value="Genomic_DNA"/>
</dbReference>
<dbReference type="InterPro" id="IPR012337">
    <property type="entry name" value="RNaseH-like_sf"/>
</dbReference>
<dbReference type="CDD" id="cd06144">
    <property type="entry name" value="REX4_like"/>
    <property type="match status" value="1"/>
</dbReference>
<dbReference type="GO" id="GO:0000027">
    <property type="term" value="P:ribosomal large subunit assembly"/>
    <property type="evidence" value="ECO:0007669"/>
    <property type="project" value="TreeGrafter"/>
</dbReference>
<comment type="subcellular location">
    <subcellularLocation>
        <location evidence="1">Nucleus</location>
    </subcellularLocation>
</comment>
<dbReference type="Proteomes" id="UP001321760">
    <property type="component" value="Unassembled WGS sequence"/>
</dbReference>
<feature type="compositionally biased region" description="Polar residues" evidence="10">
    <location>
        <begin position="1"/>
        <end position="10"/>
    </location>
</feature>
<protein>
    <recommendedName>
        <fullName evidence="3">RNA exonuclease 4</fullName>
    </recommendedName>
</protein>
<keyword evidence="5" id="KW-0540">Nuclease</keyword>